<dbReference type="EMBL" id="CAUYUE010000008">
    <property type="protein sequence ID" value="CAK0783233.1"/>
    <property type="molecule type" value="Genomic_DNA"/>
</dbReference>
<feature type="signal peptide" evidence="2">
    <location>
        <begin position="1"/>
        <end position="24"/>
    </location>
</feature>
<protein>
    <recommendedName>
        <fullName evidence="5">PA14 domain-containing protein</fullName>
    </recommendedName>
</protein>
<feature type="chain" id="PRO_5043987549" description="PA14 domain-containing protein" evidence="2">
    <location>
        <begin position="25"/>
        <end position="417"/>
    </location>
</feature>
<proteinExistence type="predicted"/>
<reference evidence="3 4" key="1">
    <citation type="submission" date="2023-10" db="EMBL/GenBank/DDBJ databases">
        <authorList>
            <person name="Maclean D."/>
            <person name="Macfadyen A."/>
        </authorList>
    </citation>
    <scope>NUCLEOTIDE SEQUENCE [LARGE SCALE GENOMIC DNA]</scope>
</reference>
<dbReference type="Proteomes" id="UP001314263">
    <property type="component" value="Unassembled WGS sequence"/>
</dbReference>
<dbReference type="PROSITE" id="PS51257">
    <property type="entry name" value="PROKAR_LIPOPROTEIN"/>
    <property type="match status" value="1"/>
</dbReference>
<evidence type="ECO:0000256" key="1">
    <source>
        <dbReference type="SAM" id="MobiDB-lite"/>
    </source>
</evidence>
<feature type="compositionally biased region" description="Pro residues" evidence="1">
    <location>
        <begin position="71"/>
        <end position="105"/>
    </location>
</feature>
<evidence type="ECO:0000256" key="2">
    <source>
        <dbReference type="SAM" id="SignalP"/>
    </source>
</evidence>
<name>A0AAV1I7U0_9CHLO</name>
<evidence type="ECO:0000313" key="4">
    <source>
        <dbReference type="Proteomes" id="UP001314263"/>
    </source>
</evidence>
<keyword evidence="4" id="KW-1185">Reference proteome</keyword>
<comment type="caution">
    <text evidence="3">The sequence shown here is derived from an EMBL/GenBank/DDBJ whole genome shotgun (WGS) entry which is preliminary data.</text>
</comment>
<keyword evidence="2" id="KW-0732">Signal</keyword>
<feature type="region of interest" description="Disordered" evidence="1">
    <location>
        <begin position="42"/>
        <end position="131"/>
    </location>
</feature>
<gene>
    <name evidence="3" type="ORF">CVIRNUC_006432</name>
</gene>
<accession>A0AAV1I7U0</accession>
<feature type="compositionally biased region" description="Gly residues" evidence="1">
    <location>
        <begin position="121"/>
        <end position="130"/>
    </location>
</feature>
<feature type="compositionally biased region" description="Low complexity" evidence="1">
    <location>
        <begin position="49"/>
        <end position="64"/>
    </location>
</feature>
<dbReference type="AlphaFoldDB" id="A0AAV1I7U0"/>
<organism evidence="3 4">
    <name type="scientific">Coccomyxa viridis</name>
    <dbReference type="NCBI Taxonomy" id="1274662"/>
    <lineage>
        <taxon>Eukaryota</taxon>
        <taxon>Viridiplantae</taxon>
        <taxon>Chlorophyta</taxon>
        <taxon>core chlorophytes</taxon>
        <taxon>Trebouxiophyceae</taxon>
        <taxon>Trebouxiophyceae incertae sedis</taxon>
        <taxon>Coccomyxaceae</taxon>
        <taxon>Coccomyxa</taxon>
    </lineage>
</organism>
<evidence type="ECO:0000313" key="3">
    <source>
        <dbReference type="EMBL" id="CAK0783233.1"/>
    </source>
</evidence>
<evidence type="ECO:0008006" key="5">
    <source>
        <dbReference type="Google" id="ProtNLM"/>
    </source>
</evidence>
<sequence>MARIQKKTVLLAVLAMACTRSAYGTVELIDAALQAKASELESLKGQGSGSTSTTTQIGYGQGSSVTSGGWQPPPTGPPVTPPVTPPITPPVTPPSKPPVTPPSGPPATIHIGHVTSVSGGQPQGKPGGKGDPILTGFDLRPFEFMGQPGNTYNLISEQRHQVSTKLKVGVMFDHNGTYMEGFGFAYRELQVTVEIAGNDELAVTLNGKALQLPQSQADLEVIPYVERGEFLLLWQRHREGLGNAVELTTDLLQVVVWITPAGTVDEGGVEQPAYLNFDVSLLGPPFSNEMQGVIGETYSRMLAGEAVQDPEHPLYLPEDFKFHGKEEEYTVDGYFGEHRYNLFGKQRAQRQLHEAEEADLEPLAQRFPLRAGGGTLIWAQSPEAQRQAGAALPTTTEAEQEAQAAMHASGGRKGRFL</sequence>